<gene>
    <name evidence="1" type="ORF">Mp_5g17830</name>
</gene>
<dbReference type="EMBL" id="AP019870">
    <property type="protein sequence ID" value="BBN12155.1"/>
    <property type="molecule type" value="Genomic_DNA"/>
</dbReference>
<evidence type="ECO:0000313" key="2">
    <source>
        <dbReference type="Proteomes" id="UP001162541"/>
    </source>
</evidence>
<name>A0AAF6BJH1_MARPO</name>
<evidence type="ECO:0000313" key="1">
    <source>
        <dbReference type="EMBL" id="BBN12155.1"/>
    </source>
</evidence>
<proteinExistence type="predicted"/>
<accession>A0AAF6BJH1</accession>
<reference evidence="2" key="1">
    <citation type="journal article" date="2020" name="Curr. Biol.">
        <title>Chromatin organization in early land plants reveals an ancestral association between H3K27me3, transposons, and constitutive heterochromatin.</title>
        <authorList>
            <person name="Montgomery S.A."/>
            <person name="Tanizawa Y."/>
            <person name="Galik B."/>
            <person name="Wang N."/>
            <person name="Ito T."/>
            <person name="Mochizuki T."/>
            <person name="Akimcheva S."/>
            <person name="Bowman J.L."/>
            <person name="Cognat V."/>
            <person name="Marechal-Drouard L."/>
            <person name="Ekker H."/>
            <person name="Hong S.F."/>
            <person name="Kohchi T."/>
            <person name="Lin S.S."/>
            <person name="Liu L.D."/>
            <person name="Nakamura Y."/>
            <person name="Valeeva L.R."/>
            <person name="Shakirov E.V."/>
            <person name="Shippen D.E."/>
            <person name="Wei W.L."/>
            <person name="Yagura M."/>
            <person name="Yamaoka S."/>
            <person name="Yamato K.T."/>
            <person name="Liu C."/>
            <person name="Berger F."/>
        </authorList>
    </citation>
    <scope>NUCLEOTIDE SEQUENCE [LARGE SCALE GENOMIC DNA]</scope>
    <source>
        <strain evidence="2">Tak-1</strain>
    </source>
</reference>
<dbReference type="AlphaFoldDB" id="A0AAF6BJH1"/>
<dbReference type="Proteomes" id="UP001162541">
    <property type="component" value="Chromosome 5"/>
</dbReference>
<protein>
    <submittedName>
        <fullName evidence="1">Uncharacterized protein</fullName>
    </submittedName>
</protein>
<organism evidence="1 2">
    <name type="scientific">Marchantia polymorpha subsp. ruderalis</name>
    <dbReference type="NCBI Taxonomy" id="1480154"/>
    <lineage>
        <taxon>Eukaryota</taxon>
        <taxon>Viridiplantae</taxon>
        <taxon>Streptophyta</taxon>
        <taxon>Embryophyta</taxon>
        <taxon>Marchantiophyta</taxon>
        <taxon>Marchantiopsida</taxon>
        <taxon>Marchantiidae</taxon>
        <taxon>Marchantiales</taxon>
        <taxon>Marchantiaceae</taxon>
        <taxon>Marchantia</taxon>
    </lineage>
</organism>
<sequence length="129" mass="14545">MLHVRCRLVRIASFVPLRGAVASFLLLPLSISACKNCVLCSTSRRSRFLPLASSFHLCYVDVGRLCHDPRHVYQHQFCICGRRRGYASRPCRGTLCCSSYSAHRCAITCGCAYRRLQSRFLQLSTSPSQ</sequence>